<keyword evidence="3" id="KW-1185">Reference proteome</keyword>
<protein>
    <submittedName>
        <fullName evidence="2">Putative amidase domain-containing protein</fullName>
    </submittedName>
</protein>
<proteinExistence type="predicted"/>
<dbReference type="AlphaFoldDB" id="A0A238W3N9"/>
<dbReference type="InterPro" id="IPR024301">
    <property type="entry name" value="Amidase_6"/>
</dbReference>
<dbReference type="Gene3D" id="3.90.1720.10">
    <property type="entry name" value="endopeptidase domain like (from Nostoc punctiforme)"/>
    <property type="match status" value="1"/>
</dbReference>
<feature type="domain" description="Putative amidase" evidence="1">
    <location>
        <begin position="248"/>
        <end position="393"/>
    </location>
</feature>
<dbReference type="RefSeq" id="WP_089291982.1">
    <property type="nucleotide sequence ID" value="NZ_BOMU01000031.1"/>
</dbReference>
<organism evidence="2 3">
    <name type="scientific">Actinoplanes regularis</name>
    <dbReference type="NCBI Taxonomy" id="52697"/>
    <lineage>
        <taxon>Bacteria</taxon>
        <taxon>Bacillati</taxon>
        <taxon>Actinomycetota</taxon>
        <taxon>Actinomycetes</taxon>
        <taxon>Micromonosporales</taxon>
        <taxon>Micromonosporaceae</taxon>
        <taxon>Actinoplanes</taxon>
    </lineage>
</organism>
<dbReference type="EMBL" id="FZNR01000002">
    <property type="protein sequence ID" value="SNR41021.1"/>
    <property type="molecule type" value="Genomic_DNA"/>
</dbReference>
<evidence type="ECO:0000313" key="2">
    <source>
        <dbReference type="EMBL" id="SNR41021.1"/>
    </source>
</evidence>
<name>A0A238W3N9_9ACTN</name>
<gene>
    <name evidence="2" type="ORF">SAMN06264365_102129</name>
</gene>
<dbReference type="Proteomes" id="UP000198415">
    <property type="component" value="Unassembled WGS sequence"/>
</dbReference>
<evidence type="ECO:0000259" key="1">
    <source>
        <dbReference type="Pfam" id="PF12671"/>
    </source>
</evidence>
<sequence>MVSMAQLRDLDVAAWQTGADEWRARYTNLLSTVTYLHEDLDPRVSAGAWTGPAGDAAIAHLRGVINGLEIDALECQAVSLVLSGLTHAFRISQNSLRSALGAARLDDFPVTGDGLVQLPDTSMARHDPEFAESARVQRDRLQKLVQQAVDAATLADRKAYEMLDHLSQQTFQTDAGAALNEDVGMASKLEVDLIAATVPDGGPDEVAAWWAGLPPEDQQTLRMAVPWALENLPGIPADVRSALHGGGSYDRAAASKWAIDHWNDAEASYDIFENNCTNFVSATLAEAGMKEQGGYWSDDSWWEGPQTGNRWLDLHGGSRSASWAQAFQSYEFWRAHGTEVTAEQAQPGDIIYWETPAADGGPGDVHHSAMVTAVVDGDLRYTQHNIDQVNASLGARAPIGALGGGHDVVHVVRPESDG</sequence>
<dbReference type="Pfam" id="PF12671">
    <property type="entry name" value="Amidase_6"/>
    <property type="match status" value="1"/>
</dbReference>
<accession>A0A238W3N9</accession>
<evidence type="ECO:0000313" key="3">
    <source>
        <dbReference type="Proteomes" id="UP000198415"/>
    </source>
</evidence>
<reference evidence="2 3" key="1">
    <citation type="submission" date="2017-06" db="EMBL/GenBank/DDBJ databases">
        <authorList>
            <person name="Kim H.J."/>
            <person name="Triplett B.A."/>
        </authorList>
    </citation>
    <scope>NUCLEOTIDE SEQUENCE [LARGE SCALE GENOMIC DNA]</scope>
    <source>
        <strain evidence="2 3">DSM 43151</strain>
    </source>
</reference>